<comment type="similarity">
    <text evidence="2 10">Belongs to the 'phage' integrase family. XerC subfamily.</text>
</comment>
<evidence type="ECO:0000313" key="15">
    <source>
        <dbReference type="Proteomes" id="UP000034166"/>
    </source>
</evidence>
<keyword evidence="5 10" id="KW-0159">Chromosome partition</keyword>
<dbReference type="PANTHER" id="PTHR30349:SF77">
    <property type="entry name" value="TYROSINE RECOMBINASE XERC"/>
    <property type="match status" value="1"/>
</dbReference>
<dbReference type="GO" id="GO:0007059">
    <property type="term" value="P:chromosome segregation"/>
    <property type="evidence" value="ECO:0007669"/>
    <property type="project" value="UniProtKB-UniRule"/>
</dbReference>
<evidence type="ECO:0000256" key="8">
    <source>
        <dbReference type="ARBA" id="ARBA00023172"/>
    </source>
</evidence>
<dbReference type="Proteomes" id="UP000034166">
    <property type="component" value="Unassembled WGS sequence"/>
</dbReference>
<keyword evidence="9 10" id="KW-0131">Cell cycle</keyword>
<dbReference type="GO" id="GO:0005737">
    <property type="term" value="C:cytoplasm"/>
    <property type="evidence" value="ECO:0007669"/>
    <property type="project" value="UniProtKB-SubCell"/>
</dbReference>
<dbReference type="Gene3D" id="1.10.150.130">
    <property type="match status" value="1"/>
</dbReference>
<proteinExistence type="inferred from homology"/>
<dbReference type="RefSeq" id="WP_046522151.1">
    <property type="nucleotide sequence ID" value="NZ_LAYY01000002.1"/>
</dbReference>
<keyword evidence="3 10" id="KW-0963">Cytoplasm</keyword>
<dbReference type="AlphaFoldDB" id="A0A0M2SYE0"/>
<evidence type="ECO:0000256" key="2">
    <source>
        <dbReference type="ARBA" id="ARBA00006657"/>
    </source>
</evidence>
<dbReference type="PANTHER" id="PTHR30349">
    <property type="entry name" value="PHAGE INTEGRASE-RELATED"/>
    <property type="match status" value="1"/>
</dbReference>
<evidence type="ECO:0000259" key="12">
    <source>
        <dbReference type="PROSITE" id="PS51898"/>
    </source>
</evidence>
<evidence type="ECO:0000256" key="1">
    <source>
        <dbReference type="ARBA" id="ARBA00004496"/>
    </source>
</evidence>
<accession>A0A0M2SYE0</accession>
<dbReference type="GO" id="GO:0051301">
    <property type="term" value="P:cell division"/>
    <property type="evidence" value="ECO:0007669"/>
    <property type="project" value="UniProtKB-UniRule"/>
</dbReference>
<dbReference type="NCBIfam" id="NF040815">
    <property type="entry name" value="recomb_XerA_Arch"/>
    <property type="match status" value="1"/>
</dbReference>
<dbReference type="InterPro" id="IPR013762">
    <property type="entry name" value="Integrase-like_cat_sf"/>
</dbReference>
<keyword evidence="8 10" id="KW-0233">DNA recombination</keyword>
<dbReference type="NCBIfam" id="NF001399">
    <property type="entry name" value="PRK00283.1"/>
    <property type="match status" value="1"/>
</dbReference>
<dbReference type="CDD" id="cd00798">
    <property type="entry name" value="INT_XerDC_C"/>
    <property type="match status" value="1"/>
</dbReference>
<evidence type="ECO:0000256" key="11">
    <source>
        <dbReference type="NCBIfam" id="TIGR02224"/>
    </source>
</evidence>
<dbReference type="InterPro" id="IPR010998">
    <property type="entry name" value="Integrase_recombinase_N"/>
</dbReference>
<evidence type="ECO:0000256" key="5">
    <source>
        <dbReference type="ARBA" id="ARBA00022829"/>
    </source>
</evidence>
<reference evidence="14 15" key="1">
    <citation type="submission" date="2015-04" db="EMBL/GenBank/DDBJ databases">
        <title>Taxonomic description and genome sequence of Bacillus campisalis sp. nov., a novel member of the genus Bacillus isolated from solar saltern.</title>
        <authorList>
            <person name="Mathan Kumar R."/>
            <person name="Kaur G."/>
            <person name="Kumar A."/>
            <person name="Singh N.K."/>
            <person name="Kaur N."/>
            <person name="Kumar N."/>
            <person name="Mayilraj S."/>
        </authorList>
    </citation>
    <scope>NUCLEOTIDE SEQUENCE [LARGE SCALE GENOMIC DNA]</scope>
    <source>
        <strain evidence="14 15">SA2-6</strain>
    </source>
</reference>
<dbReference type="EMBL" id="LAYY01000002">
    <property type="protein sequence ID" value="KKK39579.1"/>
    <property type="molecule type" value="Genomic_DNA"/>
</dbReference>
<keyword evidence="15" id="KW-1185">Reference proteome</keyword>
<dbReference type="GO" id="GO:0003677">
    <property type="term" value="F:DNA binding"/>
    <property type="evidence" value="ECO:0007669"/>
    <property type="project" value="UniProtKB-UniRule"/>
</dbReference>
<dbReference type="InterPro" id="IPR002104">
    <property type="entry name" value="Integrase_catalytic"/>
</dbReference>
<evidence type="ECO:0000256" key="3">
    <source>
        <dbReference type="ARBA" id="ARBA00022490"/>
    </source>
</evidence>
<sequence length="300" mass="34773">MQVGKHEALKLFIEYMQIEKNYSQATIEQYHHDITSFFMFMAEQAIPSLAEVQYGDVRIFLTRMYDKKLARRTAASKISCLRSFYRFLVREKLVDENPFALVSLPKAEKRLPEFFYEQELELLFDACETETPLGKRNKALLELLYGTGIRVSECCKIRLSDLDFFLSTVLVHGKGHKERYVPFGSFAHDELQTYIQSARNELLGDKEDHGYLFVNFRGGPLTARGVRGILNKMFENSSLQGKIHPHKLRHTFATHLLNNGADMRTVQELLGHAFLSSTQIYTHVTNEHLRRTYMSTHPRA</sequence>
<name>A0A0M2SYE0_9BACI</name>
<dbReference type="InterPro" id="IPR023009">
    <property type="entry name" value="Tyrosine_recombinase_XerC/XerD"/>
</dbReference>
<evidence type="ECO:0000259" key="13">
    <source>
        <dbReference type="PROSITE" id="PS51900"/>
    </source>
</evidence>
<gene>
    <name evidence="10" type="primary">xerC</name>
    <name evidence="14" type="ORF">WQ57_02505</name>
</gene>
<keyword evidence="6 10" id="KW-0229">DNA integration</keyword>
<feature type="active site" evidence="10">
    <location>
        <position position="246"/>
    </location>
</feature>
<keyword evidence="7 10" id="KW-0238">DNA-binding</keyword>
<comment type="subcellular location">
    <subcellularLocation>
        <location evidence="1 10">Cytoplasm</location>
    </subcellularLocation>
</comment>
<dbReference type="InterPro" id="IPR004107">
    <property type="entry name" value="Integrase_SAM-like_N"/>
</dbReference>
<dbReference type="OrthoDB" id="9801717at2"/>
<evidence type="ECO:0000256" key="4">
    <source>
        <dbReference type="ARBA" id="ARBA00022618"/>
    </source>
</evidence>
<dbReference type="Pfam" id="PF02899">
    <property type="entry name" value="Phage_int_SAM_1"/>
    <property type="match status" value="1"/>
</dbReference>
<feature type="domain" description="Tyr recombinase" evidence="12">
    <location>
        <begin position="110"/>
        <end position="294"/>
    </location>
</feature>
<feature type="active site" evidence="10">
    <location>
        <position position="249"/>
    </location>
</feature>
<comment type="function">
    <text evidence="10">Site-specific tyrosine recombinase, which acts by catalyzing the cutting and rejoining of the recombining DNA molecules. The XerC-XerD complex is essential to convert dimers of the bacterial chromosome into monomers to permit their segregation at cell division. It also contributes to the segregational stability of plasmids.</text>
</comment>
<dbReference type="NCBIfam" id="TIGR02224">
    <property type="entry name" value="recomb_XerC"/>
    <property type="match status" value="1"/>
</dbReference>
<comment type="subunit">
    <text evidence="10">Forms a cyclic heterotetrameric complex composed of two molecules of XerC and two molecules of XerD.</text>
</comment>
<dbReference type="InterPro" id="IPR050090">
    <property type="entry name" value="Tyrosine_recombinase_XerCD"/>
</dbReference>
<organism evidence="14 15">
    <name type="scientific">Mesobacillus campisalis</name>
    <dbReference type="NCBI Taxonomy" id="1408103"/>
    <lineage>
        <taxon>Bacteria</taxon>
        <taxon>Bacillati</taxon>
        <taxon>Bacillota</taxon>
        <taxon>Bacilli</taxon>
        <taxon>Bacillales</taxon>
        <taxon>Bacillaceae</taxon>
        <taxon>Mesobacillus</taxon>
    </lineage>
</organism>
<feature type="active site" evidence="10">
    <location>
        <position position="174"/>
    </location>
</feature>
<feature type="domain" description="Core-binding (CB)" evidence="13">
    <location>
        <begin position="3"/>
        <end position="89"/>
    </location>
</feature>
<feature type="active site" evidence="10">
    <location>
        <position position="272"/>
    </location>
</feature>
<dbReference type="Gene3D" id="1.10.443.10">
    <property type="entry name" value="Intergrase catalytic core"/>
    <property type="match status" value="1"/>
</dbReference>
<feature type="active site" evidence="10">
    <location>
        <position position="150"/>
    </location>
</feature>
<dbReference type="HAMAP" id="MF_01808">
    <property type="entry name" value="Recomb_XerC_XerD"/>
    <property type="match status" value="1"/>
</dbReference>
<dbReference type="PROSITE" id="PS51898">
    <property type="entry name" value="TYR_RECOMBINASE"/>
    <property type="match status" value="1"/>
</dbReference>
<dbReference type="PATRIC" id="fig|1408103.3.peg.570"/>
<evidence type="ECO:0000256" key="6">
    <source>
        <dbReference type="ARBA" id="ARBA00022908"/>
    </source>
</evidence>
<dbReference type="PROSITE" id="PS51900">
    <property type="entry name" value="CB"/>
    <property type="match status" value="1"/>
</dbReference>
<feature type="active site" description="O-(3'-phospho-DNA)-tyrosine intermediate" evidence="10">
    <location>
        <position position="281"/>
    </location>
</feature>
<keyword evidence="4 10" id="KW-0132">Cell division</keyword>
<evidence type="ECO:0000256" key="7">
    <source>
        <dbReference type="ARBA" id="ARBA00023125"/>
    </source>
</evidence>
<dbReference type="GO" id="GO:0009037">
    <property type="term" value="F:tyrosine-based site-specific recombinase activity"/>
    <property type="evidence" value="ECO:0007669"/>
    <property type="project" value="UniProtKB-UniRule"/>
</dbReference>
<evidence type="ECO:0000313" key="14">
    <source>
        <dbReference type="EMBL" id="KKK39579.1"/>
    </source>
</evidence>
<evidence type="ECO:0000256" key="9">
    <source>
        <dbReference type="ARBA" id="ARBA00023306"/>
    </source>
</evidence>
<dbReference type="GO" id="GO:0006313">
    <property type="term" value="P:DNA transposition"/>
    <property type="evidence" value="ECO:0007669"/>
    <property type="project" value="UniProtKB-UniRule"/>
</dbReference>
<protein>
    <recommendedName>
        <fullName evidence="10 11">Tyrosine recombinase XerC</fullName>
    </recommendedName>
</protein>
<dbReference type="InterPro" id="IPR011931">
    <property type="entry name" value="Recomb_XerC"/>
</dbReference>
<dbReference type="InterPro" id="IPR044068">
    <property type="entry name" value="CB"/>
</dbReference>
<comment type="caution">
    <text evidence="14">The sequence shown here is derived from an EMBL/GenBank/DDBJ whole genome shotgun (WGS) entry which is preliminary data.</text>
</comment>
<evidence type="ECO:0000256" key="10">
    <source>
        <dbReference type="HAMAP-Rule" id="MF_01808"/>
    </source>
</evidence>
<dbReference type="SUPFAM" id="SSF56349">
    <property type="entry name" value="DNA breaking-rejoining enzymes"/>
    <property type="match status" value="1"/>
</dbReference>
<dbReference type="InterPro" id="IPR011010">
    <property type="entry name" value="DNA_brk_join_enz"/>
</dbReference>
<dbReference type="Pfam" id="PF00589">
    <property type="entry name" value="Phage_integrase"/>
    <property type="match status" value="1"/>
</dbReference>